<dbReference type="AlphaFoldDB" id="A0A1Y2H993"/>
<feature type="domain" description="Large ribosomal subunit protein uL2 C-terminal" evidence="6">
    <location>
        <begin position="194"/>
        <end position="322"/>
    </location>
</feature>
<keyword evidence="3" id="KW-0687">Ribonucleoprotein</keyword>
<dbReference type="SUPFAM" id="SSF50249">
    <property type="entry name" value="Nucleic acid-binding proteins"/>
    <property type="match status" value="1"/>
</dbReference>
<dbReference type="GO" id="GO:0003723">
    <property type="term" value="F:RNA binding"/>
    <property type="evidence" value="ECO:0007669"/>
    <property type="project" value="InterPro"/>
</dbReference>
<dbReference type="PROSITE" id="PS00467">
    <property type="entry name" value="RIBOSOMAL_L2"/>
    <property type="match status" value="1"/>
</dbReference>
<dbReference type="InterPro" id="IPR002171">
    <property type="entry name" value="Ribosomal_uL2"/>
</dbReference>
<comment type="similarity">
    <text evidence="1">Belongs to the universal ribosomal protein uL2 family.</text>
</comment>
<dbReference type="FunFam" id="4.10.950.10:FF:000001">
    <property type="entry name" value="50S ribosomal protein L2"/>
    <property type="match status" value="1"/>
</dbReference>
<comment type="caution">
    <text evidence="8">The sequence shown here is derived from an EMBL/GenBank/DDBJ whole genome shotgun (WGS) entry which is preliminary data.</text>
</comment>
<dbReference type="InterPro" id="IPR012340">
    <property type="entry name" value="NA-bd_OB-fold"/>
</dbReference>
<proteinExistence type="inferred from homology"/>
<feature type="compositionally biased region" description="Basic and acidic residues" evidence="5">
    <location>
        <begin position="300"/>
        <end position="310"/>
    </location>
</feature>
<dbReference type="InterPro" id="IPR005880">
    <property type="entry name" value="Ribosomal_uL2_bac/org-type"/>
</dbReference>
<sequence length="349" mass="37628">MAARSTLSTSLASAAARPLAAATLAAANQSYAPITAQSPSVSARSVHNWARSDGRFITYRPVTNGLRHRRDVDLKALGVYQGSPVPELTIRKIRSSGRNHHGRITVRGRGGGPQRILRTVDFIRRAPGAQEVVRIEYDPFRSGFLALLKHKTTNVLSYIVAPQGLKAGDIVQSYRTGVPENLANAEPGTAPPTIQIGNCLKIKDIPVGTTIHCIGLRRWGPAQLCRAAGTSGQIISNGSEGYAQIRLQSGEVRLIHVECVGTIGSVSNPDWMHRVLGSAGANRNRGRRPKVRGVAMNPCDHPHGGGEGKTKGKIPVTPWGIPTKGFRTRQKSKPSWWIIKGRPRGKQAS</sequence>
<dbReference type="InterPro" id="IPR014726">
    <property type="entry name" value="Ribosomal_uL2_dom3"/>
</dbReference>
<dbReference type="Proteomes" id="UP000193411">
    <property type="component" value="Unassembled WGS sequence"/>
</dbReference>
<evidence type="ECO:0000256" key="1">
    <source>
        <dbReference type="ARBA" id="ARBA00005636"/>
    </source>
</evidence>
<dbReference type="GO" id="GO:0032543">
    <property type="term" value="P:mitochondrial translation"/>
    <property type="evidence" value="ECO:0007669"/>
    <property type="project" value="TreeGrafter"/>
</dbReference>
<gene>
    <name evidence="8" type="ORF">BCR44DRAFT_127917</name>
</gene>
<dbReference type="GO" id="GO:0003735">
    <property type="term" value="F:structural constituent of ribosome"/>
    <property type="evidence" value="ECO:0007669"/>
    <property type="project" value="InterPro"/>
</dbReference>
<dbReference type="Pfam" id="PF00181">
    <property type="entry name" value="Ribosomal_L2_N"/>
    <property type="match status" value="1"/>
</dbReference>
<evidence type="ECO:0000313" key="9">
    <source>
        <dbReference type="Proteomes" id="UP000193411"/>
    </source>
</evidence>
<dbReference type="NCBIfam" id="TIGR01171">
    <property type="entry name" value="rplB_bact"/>
    <property type="match status" value="1"/>
</dbReference>
<dbReference type="SUPFAM" id="SSF50104">
    <property type="entry name" value="Translation proteins SH3-like domain"/>
    <property type="match status" value="1"/>
</dbReference>
<organism evidence="8 9">
    <name type="scientific">Catenaria anguillulae PL171</name>
    <dbReference type="NCBI Taxonomy" id="765915"/>
    <lineage>
        <taxon>Eukaryota</taxon>
        <taxon>Fungi</taxon>
        <taxon>Fungi incertae sedis</taxon>
        <taxon>Blastocladiomycota</taxon>
        <taxon>Blastocladiomycetes</taxon>
        <taxon>Blastocladiales</taxon>
        <taxon>Catenariaceae</taxon>
        <taxon>Catenaria</taxon>
    </lineage>
</organism>
<dbReference type="GO" id="GO:0016740">
    <property type="term" value="F:transferase activity"/>
    <property type="evidence" value="ECO:0007669"/>
    <property type="project" value="InterPro"/>
</dbReference>
<dbReference type="FunFam" id="2.30.30.30:FF:000001">
    <property type="entry name" value="50S ribosomal protein L2"/>
    <property type="match status" value="1"/>
</dbReference>
<protein>
    <recommendedName>
        <fullName evidence="4">Large ribosomal subunit protein uL2m</fullName>
    </recommendedName>
</protein>
<evidence type="ECO:0000259" key="6">
    <source>
        <dbReference type="SMART" id="SM01382"/>
    </source>
</evidence>
<evidence type="ECO:0000256" key="2">
    <source>
        <dbReference type="ARBA" id="ARBA00022980"/>
    </source>
</evidence>
<evidence type="ECO:0000259" key="7">
    <source>
        <dbReference type="SMART" id="SM01383"/>
    </source>
</evidence>
<dbReference type="Gene3D" id="2.40.50.140">
    <property type="entry name" value="Nucleic acid-binding proteins"/>
    <property type="match status" value="1"/>
</dbReference>
<feature type="region of interest" description="Disordered" evidence="5">
    <location>
        <begin position="280"/>
        <end position="333"/>
    </location>
</feature>
<evidence type="ECO:0000256" key="4">
    <source>
        <dbReference type="ARBA" id="ARBA00069872"/>
    </source>
</evidence>
<keyword evidence="9" id="KW-1185">Reference proteome</keyword>
<evidence type="ECO:0000256" key="3">
    <source>
        <dbReference type="ARBA" id="ARBA00023274"/>
    </source>
</evidence>
<dbReference type="SMART" id="SM01383">
    <property type="entry name" value="Ribosomal_L2"/>
    <property type="match status" value="1"/>
</dbReference>
<feature type="domain" description="Large ribosomal subunit protein uL2 RNA-binding" evidence="7">
    <location>
        <begin position="97"/>
        <end position="173"/>
    </location>
</feature>
<dbReference type="InterPro" id="IPR022666">
    <property type="entry name" value="Ribosomal_uL2_RNA-bd_dom"/>
</dbReference>
<dbReference type="InterPro" id="IPR008991">
    <property type="entry name" value="Translation_prot_SH3-like_sf"/>
</dbReference>
<dbReference type="STRING" id="765915.A0A1Y2H993"/>
<name>A0A1Y2H993_9FUNG</name>
<dbReference type="PANTHER" id="PTHR13691:SF5">
    <property type="entry name" value="LARGE RIBOSOMAL SUBUNIT PROTEIN UL2M"/>
    <property type="match status" value="1"/>
</dbReference>
<dbReference type="Gene3D" id="4.10.950.10">
    <property type="entry name" value="Ribosomal protein L2, domain 3"/>
    <property type="match status" value="1"/>
</dbReference>
<dbReference type="PANTHER" id="PTHR13691">
    <property type="entry name" value="RIBOSOMAL PROTEIN L2"/>
    <property type="match status" value="1"/>
</dbReference>
<dbReference type="Gene3D" id="2.30.30.30">
    <property type="match status" value="1"/>
</dbReference>
<dbReference type="SMART" id="SM01382">
    <property type="entry name" value="Ribosomal_L2_C"/>
    <property type="match status" value="1"/>
</dbReference>
<keyword evidence="2" id="KW-0689">Ribosomal protein</keyword>
<dbReference type="InterPro" id="IPR022669">
    <property type="entry name" value="Ribosomal_uL2_C"/>
</dbReference>
<dbReference type="GO" id="GO:0005762">
    <property type="term" value="C:mitochondrial large ribosomal subunit"/>
    <property type="evidence" value="ECO:0007669"/>
    <property type="project" value="TreeGrafter"/>
</dbReference>
<evidence type="ECO:0000313" key="8">
    <source>
        <dbReference type="EMBL" id="ORZ31157.1"/>
    </source>
</evidence>
<dbReference type="EMBL" id="MCFL01000066">
    <property type="protein sequence ID" value="ORZ31157.1"/>
    <property type="molecule type" value="Genomic_DNA"/>
</dbReference>
<dbReference type="InterPro" id="IPR014722">
    <property type="entry name" value="Rib_uL2_dom2"/>
</dbReference>
<dbReference type="InterPro" id="IPR022671">
    <property type="entry name" value="Ribosomal_uL2_CS"/>
</dbReference>
<accession>A0A1Y2H993</accession>
<reference evidence="8 9" key="1">
    <citation type="submission" date="2016-07" db="EMBL/GenBank/DDBJ databases">
        <title>Pervasive Adenine N6-methylation of Active Genes in Fungi.</title>
        <authorList>
            <consortium name="DOE Joint Genome Institute"/>
            <person name="Mondo S.J."/>
            <person name="Dannebaum R.O."/>
            <person name="Kuo R.C."/>
            <person name="Labutti K."/>
            <person name="Haridas S."/>
            <person name="Kuo A."/>
            <person name="Salamov A."/>
            <person name="Ahrendt S.R."/>
            <person name="Lipzen A."/>
            <person name="Sullivan W."/>
            <person name="Andreopoulos W.B."/>
            <person name="Clum A."/>
            <person name="Lindquist E."/>
            <person name="Daum C."/>
            <person name="Ramamoorthy G.K."/>
            <person name="Gryganskyi A."/>
            <person name="Culley D."/>
            <person name="Magnuson J.K."/>
            <person name="James T.Y."/>
            <person name="O'Malley M.A."/>
            <person name="Stajich J.E."/>
            <person name="Spatafora J.W."/>
            <person name="Visel A."/>
            <person name="Grigoriev I.V."/>
        </authorList>
    </citation>
    <scope>NUCLEOTIDE SEQUENCE [LARGE SCALE GENOMIC DNA]</scope>
    <source>
        <strain evidence="8 9">PL171</strain>
    </source>
</reference>
<dbReference type="Pfam" id="PF03947">
    <property type="entry name" value="Ribosomal_L2_C"/>
    <property type="match status" value="1"/>
</dbReference>
<evidence type="ECO:0000256" key="5">
    <source>
        <dbReference type="SAM" id="MobiDB-lite"/>
    </source>
</evidence>
<dbReference type="OrthoDB" id="268576at2759"/>